<organism evidence="1 2">
    <name type="scientific">Bacteroides faecichinchillae</name>
    <dbReference type="NCBI Taxonomy" id="871325"/>
    <lineage>
        <taxon>Bacteria</taxon>
        <taxon>Pseudomonadati</taxon>
        <taxon>Bacteroidota</taxon>
        <taxon>Bacteroidia</taxon>
        <taxon>Bacteroidales</taxon>
        <taxon>Bacteroidaceae</taxon>
        <taxon>Bacteroides</taxon>
    </lineage>
</organism>
<evidence type="ECO:0000313" key="2">
    <source>
        <dbReference type="Proteomes" id="UP000184436"/>
    </source>
</evidence>
<dbReference type="RefSeq" id="WP_025076316.1">
    <property type="nucleotide sequence ID" value="NZ_FQVD01000018.1"/>
</dbReference>
<gene>
    <name evidence="1" type="ORF">SAMN05444349_11872</name>
</gene>
<dbReference type="AlphaFoldDB" id="A0A1M5BCY2"/>
<dbReference type="STRING" id="871325.SAMN05444349_11872"/>
<proteinExistence type="predicted"/>
<accession>A0A1M5BCY2</accession>
<protein>
    <submittedName>
        <fullName evidence="1">Uncharacterized protein</fullName>
    </submittedName>
</protein>
<dbReference type="EMBL" id="FQVD01000018">
    <property type="protein sequence ID" value="SHF40384.1"/>
    <property type="molecule type" value="Genomic_DNA"/>
</dbReference>
<dbReference type="Proteomes" id="UP000184436">
    <property type="component" value="Unassembled WGS sequence"/>
</dbReference>
<reference evidence="1 2" key="1">
    <citation type="submission" date="2016-11" db="EMBL/GenBank/DDBJ databases">
        <authorList>
            <person name="Jaros S."/>
            <person name="Januszkiewicz K."/>
            <person name="Wedrychowicz H."/>
        </authorList>
    </citation>
    <scope>NUCLEOTIDE SEQUENCE [LARGE SCALE GENOMIC DNA]</scope>
    <source>
        <strain evidence="1 2">DSM 26883</strain>
    </source>
</reference>
<keyword evidence="2" id="KW-1185">Reference proteome</keyword>
<evidence type="ECO:0000313" key="1">
    <source>
        <dbReference type="EMBL" id="SHF40384.1"/>
    </source>
</evidence>
<sequence length="64" mass="7702">METFTIEDCREVARRALNLKKRLLMQEAFESVGATNFGNLKEKDYRKFIEYLKSRLPKKKIIEY</sequence>
<name>A0A1M5BCY2_9BACE</name>